<name>A0ABV3J106_9ACTN</name>
<sequence>MNVSQTFAATHTAPVEGLDFWQAPDVTKRPDGRLAPAVEVQVLERAPSGWARVLRASGGWPVWVDGRRLDELTRRGATTGAELLARITTALETYQRLLDDFGAHRIDFDAFRRQAFRAGLIMRDDSALLLDLPSGTWYRYDGVQLYAQGRAFQPPKTESSSSGPSEG</sequence>
<dbReference type="RefSeq" id="WP_359102809.1">
    <property type="nucleotide sequence ID" value="NZ_JBEZGT010000021.1"/>
</dbReference>
<comment type="caution">
    <text evidence="1">The sequence shown here is derived from an EMBL/GenBank/DDBJ whole genome shotgun (WGS) entry which is preliminary data.</text>
</comment>
<proteinExistence type="predicted"/>
<evidence type="ECO:0000313" key="2">
    <source>
        <dbReference type="Proteomes" id="UP001552479"/>
    </source>
</evidence>
<reference evidence="1 2" key="1">
    <citation type="submission" date="2024-06" db="EMBL/GenBank/DDBJ databases">
        <title>The Natural Products Discovery Center: Release of the First 8490 Sequenced Strains for Exploring Actinobacteria Biosynthetic Diversity.</title>
        <authorList>
            <person name="Kalkreuter E."/>
            <person name="Kautsar S.A."/>
            <person name="Yang D."/>
            <person name="Bader C.D."/>
            <person name="Teijaro C.N."/>
            <person name="Fluegel L."/>
            <person name="Davis C.M."/>
            <person name="Simpson J.R."/>
            <person name="Lauterbach L."/>
            <person name="Steele A.D."/>
            <person name="Gui C."/>
            <person name="Meng S."/>
            <person name="Li G."/>
            <person name="Viehrig K."/>
            <person name="Ye F."/>
            <person name="Su P."/>
            <person name="Kiefer A.F."/>
            <person name="Nichols A."/>
            <person name="Cepeda A.J."/>
            <person name="Yan W."/>
            <person name="Fan B."/>
            <person name="Jiang Y."/>
            <person name="Adhikari A."/>
            <person name="Zheng C.-J."/>
            <person name="Schuster L."/>
            <person name="Cowan T.M."/>
            <person name="Smanski M.J."/>
            <person name="Chevrette M.G."/>
            <person name="De Carvalho L.P.S."/>
            <person name="Shen B."/>
        </authorList>
    </citation>
    <scope>NUCLEOTIDE SEQUENCE [LARGE SCALE GENOMIC DNA]</scope>
    <source>
        <strain evidence="1 2">NPDC053791</strain>
    </source>
</reference>
<dbReference type="EMBL" id="JBFASG010000032">
    <property type="protein sequence ID" value="MEV4926337.1"/>
    <property type="molecule type" value="Genomic_DNA"/>
</dbReference>
<protein>
    <submittedName>
        <fullName evidence="1">Uncharacterized protein</fullName>
    </submittedName>
</protein>
<accession>A0ABV3J106</accession>
<organism evidence="1 2">
    <name type="scientific">Streptomyces roseoverticillatus</name>
    <dbReference type="NCBI Taxonomy" id="66429"/>
    <lineage>
        <taxon>Bacteria</taxon>
        <taxon>Bacillati</taxon>
        <taxon>Actinomycetota</taxon>
        <taxon>Actinomycetes</taxon>
        <taxon>Kitasatosporales</taxon>
        <taxon>Streptomycetaceae</taxon>
        <taxon>Streptomyces</taxon>
    </lineage>
</organism>
<keyword evidence="2" id="KW-1185">Reference proteome</keyword>
<evidence type="ECO:0000313" key="1">
    <source>
        <dbReference type="EMBL" id="MEV4926337.1"/>
    </source>
</evidence>
<gene>
    <name evidence="1" type="ORF">AB0L03_26510</name>
</gene>
<dbReference type="Proteomes" id="UP001552479">
    <property type="component" value="Unassembled WGS sequence"/>
</dbReference>